<keyword evidence="3" id="KW-1185">Reference proteome</keyword>
<dbReference type="CDD" id="cd07302">
    <property type="entry name" value="CHD"/>
    <property type="match status" value="1"/>
</dbReference>
<reference evidence="2 3" key="1">
    <citation type="submission" date="2020-08" db="EMBL/GenBank/DDBJ databases">
        <title>Genomic Encyclopedia of Type Strains, Phase IV (KMG-V): Genome sequencing to study the core and pangenomes of soil and plant-associated prokaryotes.</title>
        <authorList>
            <person name="Whitman W."/>
        </authorList>
    </citation>
    <scope>NUCLEOTIDE SEQUENCE [LARGE SCALE GENOMIC DNA]</scope>
    <source>
        <strain evidence="2 3">SEMIA 492</strain>
    </source>
</reference>
<name>A0A7W6ZV72_9HYPH</name>
<dbReference type="SMART" id="SM00044">
    <property type="entry name" value="CYCc"/>
    <property type="match status" value="1"/>
</dbReference>
<dbReference type="EC" id="4.6.1.1" evidence="2"/>
<dbReference type="PANTHER" id="PTHR43081:SF11">
    <property type="entry name" value="BLR2264 PROTEIN"/>
    <property type="match status" value="1"/>
</dbReference>
<dbReference type="Proteomes" id="UP000543836">
    <property type="component" value="Unassembled WGS sequence"/>
</dbReference>
<sequence length="445" mass="48407">MRLNIQDHADWLIQQGMACNDIAQLVAGLCRRLIADGLPIWQASIAMPSIHPVYRGVMASFTRGAETVTENDEYGSSSEESFARTTVFHLLENDLLFGRWQISRGEGVELYPDLAELLQKGGTDHVVNLVAFPTEVALRGMAFSVTTDCLTGFSDLHLETLKALLPSLGLTCYRMAASKTATDMLAVYTGARTSVHILGGETQRGAGGALHAAILMADLSNFTARTESHSREEIVAMLNQRFELVGQNVEEHNGEILKFMGDSILAMFPADIESPNEACRNAIASARHILSANAALNNDRLRRSGPPVDIDVVLHLGEVFYGNIGARGRLDFTVIGPAANETSRLEKLCDELQELSCFPKASRRPAALHASDWETSNCAGFQNLRECSSSPEASRRDEHRNCVQLLKWTTTLGLTMPASSSASQLVRRTQPCDCPLSMSSGSGVP</sequence>
<organism evidence="2 3">
    <name type="scientific">Rhizobium leucaenae</name>
    <dbReference type="NCBI Taxonomy" id="29450"/>
    <lineage>
        <taxon>Bacteria</taxon>
        <taxon>Pseudomonadati</taxon>
        <taxon>Pseudomonadota</taxon>
        <taxon>Alphaproteobacteria</taxon>
        <taxon>Hyphomicrobiales</taxon>
        <taxon>Rhizobiaceae</taxon>
        <taxon>Rhizobium/Agrobacterium group</taxon>
        <taxon>Rhizobium</taxon>
    </lineage>
</organism>
<evidence type="ECO:0000313" key="2">
    <source>
        <dbReference type="EMBL" id="MBB4569254.1"/>
    </source>
</evidence>
<dbReference type="GO" id="GO:0006171">
    <property type="term" value="P:cAMP biosynthetic process"/>
    <property type="evidence" value="ECO:0007669"/>
    <property type="project" value="TreeGrafter"/>
</dbReference>
<keyword evidence="2" id="KW-0456">Lyase</keyword>
<dbReference type="InterPro" id="IPR001054">
    <property type="entry name" value="A/G_cyclase"/>
</dbReference>
<dbReference type="InterPro" id="IPR029787">
    <property type="entry name" value="Nucleotide_cyclase"/>
</dbReference>
<comment type="caution">
    <text evidence="2">The sequence shown here is derived from an EMBL/GenBank/DDBJ whole genome shotgun (WGS) entry which is preliminary data.</text>
</comment>
<proteinExistence type="predicted"/>
<dbReference type="PANTHER" id="PTHR43081">
    <property type="entry name" value="ADENYLATE CYCLASE, TERMINAL-DIFFERENTIATION SPECIFIC-RELATED"/>
    <property type="match status" value="1"/>
</dbReference>
<dbReference type="SUPFAM" id="SSF55073">
    <property type="entry name" value="Nucleotide cyclase"/>
    <property type="match status" value="1"/>
</dbReference>
<dbReference type="GO" id="GO:0004016">
    <property type="term" value="F:adenylate cyclase activity"/>
    <property type="evidence" value="ECO:0007669"/>
    <property type="project" value="UniProtKB-EC"/>
</dbReference>
<dbReference type="EMBL" id="JACIIG010000008">
    <property type="protein sequence ID" value="MBB4569254.1"/>
    <property type="molecule type" value="Genomic_DNA"/>
</dbReference>
<dbReference type="PROSITE" id="PS50125">
    <property type="entry name" value="GUANYLATE_CYCLASE_2"/>
    <property type="match status" value="1"/>
</dbReference>
<gene>
    <name evidence="2" type="ORF">GGE60_003378</name>
</gene>
<dbReference type="InterPro" id="IPR050697">
    <property type="entry name" value="Adenylyl/Guanylyl_Cyclase_3/4"/>
</dbReference>
<protein>
    <submittedName>
        <fullName evidence="2">Adenylate cyclase</fullName>
        <ecNumber evidence="2">4.6.1.1</ecNumber>
    </submittedName>
</protein>
<evidence type="ECO:0000313" key="3">
    <source>
        <dbReference type="Proteomes" id="UP000543836"/>
    </source>
</evidence>
<accession>A0A7W6ZV72</accession>
<feature type="domain" description="Guanylate cyclase" evidence="1">
    <location>
        <begin position="213"/>
        <end position="346"/>
    </location>
</feature>
<evidence type="ECO:0000259" key="1">
    <source>
        <dbReference type="PROSITE" id="PS50125"/>
    </source>
</evidence>
<dbReference type="Gene3D" id="3.30.70.1230">
    <property type="entry name" value="Nucleotide cyclase"/>
    <property type="match status" value="1"/>
</dbReference>
<dbReference type="Pfam" id="PF00211">
    <property type="entry name" value="Guanylate_cyc"/>
    <property type="match status" value="1"/>
</dbReference>
<dbReference type="AlphaFoldDB" id="A0A7W6ZV72"/>
<dbReference type="GO" id="GO:0035556">
    <property type="term" value="P:intracellular signal transduction"/>
    <property type="evidence" value="ECO:0007669"/>
    <property type="project" value="InterPro"/>
</dbReference>